<organism evidence="2 3">
    <name type="scientific">Pontibacter ummariensis</name>
    <dbReference type="NCBI Taxonomy" id="1610492"/>
    <lineage>
        <taxon>Bacteria</taxon>
        <taxon>Pseudomonadati</taxon>
        <taxon>Bacteroidota</taxon>
        <taxon>Cytophagia</taxon>
        <taxon>Cytophagales</taxon>
        <taxon>Hymenobacteraceae</taxon>
        <taxon>Pontibacter</taxon>
    </lineage>
</organism>
<dbReference type="AlphaFoldDB" id="A0A239JA06"/>
<feature type="chain" id="PRO_5013394388" description="Outer membrane protein beta-barrel domain-containing protein" evidence="1">
    <location>
        <begin position="20"/>
        <end position="152"/>
    </location>
</feature>
<protein>
    <recommendedName>
        <fullName evidence="4">Outer membrane protein beta-barrel domain-containing protein</fullName>
    </recommendedName>
</protein>
<evidence type="ECO:0000313" key="3">
    <source>
        <dbReference type="Proteomes" id="UP000198432"/>
    </source>
</evidence>
<reference evidence="3" key="1">
    <citation type="submission" date="2017-06" db="EMBL/GenBank/DDBJ databases">
        <authorList>
            <person name="Varghese N."/>
            <person name="Submissions S."/>
        </authorList>
    </citation>
    <scope>NUCLEOTIDE SEQUENCE [LARGE SCALE GENOMIC DNA]</scope>
    <source>
        <strain evidence="3">NKM1</strain>
    </source>
</reference>
<feature type="signal peptide" evidence="1">
    <location>
        <begin position="1"/>
        <end position="19"/>
    </location>
</feature>
<dbReference type="RefSeq" id="WP_089320830.1">
    <property type="nucleotide sequence ID" value="NZ_FZOQ01000021.1"/>
</dbReference>
<proteinExistence type="predicted"/>
<evidence type="ECO:0000256" key="1">
    <source>
        <dbReference type="SAM" id="SignalP"/>
    </source>
</evidence>
<dbReference type="OrthoDB" id="1067445at2"/>
<gene>
    <name evidence="2" type="ORF">SAMN06296052_12114</name>
</gene>
<keyword evidence="1" id="KW-0732">Signal</keyword>
<accession>A0A239JA06</accession>
<dbReference type="EMBL" id="FZOQ01000021">
    <property type="protein sequence ID" value="SNT02717.1"/>
    <property type="molecule type" value="Genomic_DNA"/>
</dbReference>
<evidence type="ECO:0008006" key="4">
    <source>
        <dbReference type="Google" id="ProtNLM"/>
    </source>
</evidence>
<sequence>MRKSLLLSLLLLVVLPCRAQEGYTHLNLAGGWMYKDDLTANLALEFSKRHYNSYEIYGDAYKSNVDDSKNWLVGVAYKPMLTRSRNTFLKLRLGAGIGSNTEHFIGAMQAGLELGYVLPGNLVLMLQQKNEGVLRVNHNFRTGLLAGIKIPL</sequence>
<dbReference type="Proteomes" id="UP000198432">
    <property type="component" value="Unassembled WGS sequence"/>
</dbReference>
<keyword evidence="3" id="KW-1185">Reference proteome</keyword>
<name>A0A239JA06_9BACT</name>
<evidence type="ECO:0000313" key="2">
    <source>
        <dbReference type="EMBL" id="SNT02717.1"/>
    </source>
</evidence>